<feature type="compositionally biased region" description="Low complexity" evidence="6">
    <location>
        <begin position="10"/>
        <end position="40"/>
    </location>
</feature>
<reference evidence="10" key="1">
    <citation type="submission" date="2016-07" db="EMBL/GenBank/DDBJ databases">
        <title>Frankia sp. NRRL B-16219 Genome sequencing.</title>
        <authorList>
            <person name="Ghodhbane-Gtari F."/>
            <person name="Swanson E."/>
            <person name="Gueddou A."/>
            <person name="Louati M."/>
            <person name="Nouioui I."/>
            <person name="Hezbri K."/>
            <person name="Abebe-Akele F."/>
            <person name="Simpson S."/>
            <person name="Morris K."/>
            <person name="Thomas K."/>
            <person name="Gtari M."/>
            <person name="Tisa L.S."/>
        </authorList>
    </citation>
    <scope>NUCLEOTIDE SEQUENCE [LARGE SCALE GENOMIC DNA]</scope>
    <source>
        <strain evidence="10">NRRL B-16219</strain>
    </source>
</reference>
<dbReference type="InterPro" id="IPR000312">
    <property type="entry name" value="Glycosyl_Trfase_fam3"/>
</dbReference>
<evidence type="ECO:0000256" key="4">
    <source>
        <dbReference type="ARBA" id="ARBA00023141"/>
    </source>
</evidence>
<keyword evidence="5" id="KW-0460">Magnesium</keyword>
<feature type="domain" description="Glycosyl transferase family 3" evidence="7">
    <location>
        <begin position="121"/>
        <end position="286"/>
    </location>
</feature>
<dbReference type="NCBIfam" id="TIGR01245">
    <property type="entry name" value="trpD"/>
    <property type="match status" value="1"/>
</dbReference>
<dbReference type="GO" id="GO:0005829">
    <property type="term" value="C:cytosol"/>
    <property type="evidence" value="ECO:0007669"/>
    <property type="project" value="TreeGrafter"/>
</dbReference>
<dbReference type="RefSeq" id="WP_071061941.1">
    <property type="nucleotide sequence ID" value="NZ_MAXA01000114.1"/>
</dbReference>
<dbReference type="GO" id="GO:0000287">
    <property type="term" value="F:magnesium ion binding"/>
    <property type="evidence" value="ECO:0007669"/>
    <property type="project" value="UniProtKB-UniRule"/>
</dbReference>
<feature type="compositionally biased region" description="Low complexity" evidence="6">
    <location>
        <begin position="300"/>
        <end position="316"/>
    </location>
</feature>
<dbReference type="Gene3D" id="3.40.1030.10">
    <property type="entry name" value="Nucleoside phosphorylase/phosphoribosyltransferase catalytic domain"/>
    <property type="match status" value="1"/>
</dbReference>
<feature type="binding site" evidence="5">
    <location>
        <position position="167"/>
    </location>
    <ligand>
        <name>5-phospho-alpha-D-ribose 1-diphosphate</name>
        <dbReference type="ChEBI" id="CHEBI:58017"/>
    </ligand>
</feature>
<dbReference type="InterPro" id="IPR005940">
    <property type="entry name" value="Anthranilate_Pribosyl_Tfrase"/>
</dbReference>
<feature type="region of interest" description="Disordered" evidence="6">
    <location>
        <begin position="286"/>
        <end position="338"/>
    </location>
</feature>
<comment type="function">
    <text evidence="5">Catalyzes the transfer of the phosphoribosyl group of 5-phosphorylribose-1-pyrophosphate (PRPP) to anthranilate to yield N-(5'-phosphoribosyl)-anthranilate (PRA).</text>
</comment>
<dbReference type="AlphaFoldDB" id="A0A1S1QQ06"/>
<protein>
    <recommendedName>
        <fullName evidence="5">Anthranilate phosphoribosyltransferase</fullName>
        <ecNumber evidence="5">2.4.2.18</ecNumber>
    </recommendedName>
</protein>
<feature type="binding site" evidence="5">
    <location>
        <position position="158"/>
    </location>
    <ligand>
        <name>anthranilate</name>
        <dbReference type="ChEBI" id="CHEBI:16567"/>
        <label>1</label>
    </ligand>
</feature>
<feature type="binding site" evidence="5">
    <location>
        <position position="272"/>
    </location>
    <ligand>
        <name>Mg(2+)</name>
        <dbReference type="ChEBI" id="CHEBI:18420"/>
        <label>1</label>
    </ligand>
</feature>
<dbReference type="EMBL" id="MAXA01000114">
    <property type="protein sequence ID" value="OHV36818.1"/>
    <property type="molecule type" value="Genomic_DNA"/>
</dbReference>
<keyword evidence="10" id="KW-1185">Reference proteome</keyword>
<evidence type="ECO:0000256" key="3">
    <source>
        <dbReference type="ARBA" id="ARBA00022822"/>
    </source>
</evidence>
<dbReference type="Proteomes" id="UP000179769">
    <property type="component" value="Unassembled WGS sequence"/>
</dbReference>
<feature type="binding site" evidence="5">
    <location>
        <begin position="155"/>
        <end position="163"/>
    </location>
    <ligand>
        <name>5-phospho-alpha-D-ribose 1-diphosphate</name>
        <dbReference type="ChEBI" id="CHEBI:58017"/>
    </ligand>
</feature>
<comment type="catalytic activity">
    <reaction evidence="5">
        <text>N-(5-phospho-beta-D-ribosyl)anthranilate + diphosphate = 5-phospho-alpha-D-ribose 1-diphosphate + anthranilate</text>
        <dbReference type="Rhea" id="RHEA:11768"/>
        <dbReference type="ChEBI" id="CHEBI:16567"/>
        <dbReference type="ChEBI" id="CHEBI:18277"/>
        <dbReference type="ChEBI" id="CHEBI:33019"/>
        <dbReference type="ChEBI" id="CHEBI:58017"/>
        <dbReference type="EC" id="2.4.2.18"/>
    </reaction>
</comment>
<feature type="binding site" evidence="5">
    <location>
        <begin position="137"/>
        <end position="140"/>
    </location>
    <ligand>
        <name>5-phospho-alpha-D-ribose 1-diphosphate</name>
        <dbReference type="ChEBI" id="CHEBI:58017"/>
    </ligand>
</feature>
<keyword evidence="3 5" id="KW-0822">Tryptophan biosynthesis</keyword>
<feature type="binding site" evidence="5">
    <location>
        <begin position="130"/>
        <end position="131"/>
    </location>
    <ligand>
        <name>5-phospho-alpha-D-ribose 1-diphosphate</name>
        <dbReference type="ChEBI" id="CHEBI:58017"/>
    </ligand>
</feature>
<comment type="similarity">
    <text evidence="5">Belongs to the anthranilate phosphoribosyltransferase family.</text>
</comment>
<dbReference type="HAMAP" id="MF_00211">
    <property type="entry name" value="TrpD"/>
    <property type="match status" value="1"/>
</dbReference>
<feature type="region of interest" description="Disordered" evidence="6">
    <location>
        <begin position="1"/>
        <end position="40"/>
    </location>
</feature>
<comment type="caution">
    <text evidence="5">Lacks conserved residue(s) required for the propagation of feature annotation.</text>
</comment>
<evidence type="ECO:0000259" key="7">
    <source>
        <dbReference type="Pfam" id="PF00591"/>
    </source>
</evidence>
<accession>A0A1S1QQ06</accession>
<keyword evidence="2 5" id="KW-0808">Transferase</keyword>
<feature type="binding site" evidence="5">
    <location>
        <position position="139"/>
    </location>
    <ligand>
        <name>Mg(2+)</name>
        <dbReference type="ChEBI" id="CHEBI:18420"/>
        <label>1</label>
    </ligand>
</feature>
<feature type="binding site" evidence="5">
    <location>
        <position position="213"/>
    </location>
    <ligand>
        <name>anthranilate</name>
        <dbReference type="ChEBI" id="CHEBI:16567"/>
        <label>2</label>
    </ligand>
</feature>
<dbReference type="UniPathway" id="UPA00035">
    <property type="reaction ID" value="UER00041"/>
</dbReference>
<evidence type="ECO:0000256" key="1">
    <source>
        <dbReference type="ARBA" id="ARBA00022676"/>
    </source>
</evidence>
<comment type="pathway">
    <text evidence="5">Amino-acid biosynthesis; L-tryptophan biosynthesis; L-tryptophan from chorismate: step 2/5.</text>
</comment>
<dbReference type="GO" id="GO:0004048">
    <property type="term" value="F:anthranilate phosphoribosyltransferase activity"/>
    <property type="evidence" value="ECO:0007669"/>
    <property type="project" value="UniProtKB-UniRule"/>
</dbReference>
<dbReference type="InterPro" id="IPR017459">
    <property type="entry name" value="Glycosyl_Trfase_fam3_N_dom"/>
</dbReference>
<feature type="binding site" evidence="5">
    <location>
        <position position="272"/>
    </location>
    <ligand>
        <name>Mg(2+)</name>
        <dbReference type="ChEBI" id="CHEBI:18420"/>
        <label>2</label>
    </ligand>
</feature>
<dbReference type="OrthoDB" id="9806430at2"/>
<dbReference type="Pfam" id="PF02885">
    <property type="entry name" value="Glycos_trans_3N"/>
    <property type="match status" value="1"/>
</dbReference>
<evidence type="ECO:0000256" key="6">
    <source>
        <dbReference type="SAM" id="MobiDB-lite"/>
    </source>
</evidence>
<evidence type="ECO:0000313" key="9">
    <source>
        <dbReference type="EMBL" id="OHV36818.1"/>
    </source>
</evidence>
<keyword evidence="5" id="KW-0479">Metal-binding</keyword>
<feature type="binding site" evidence="5">
    <location>
        <position position="127"/>
    </location>
    <ligand>
        <name>5-phospho-alpha-D-ribose 1-diphosphate</name>
        <dbReference type="ChEBI" id="CHEBI:58017"/>
    </ligand>
</feature>
<keyword evidence="1 5" id="KW-0328">Glycosyltransferase</keyword>
<keyword evidence="5" id="KW-0028">Amino-acid biosynthesis</keyword>
<dbReference type="InterPro" id="IPR035902">
    <property type="entry name" value="Nuc_phospho_transferase"/>
</dbReference>
<dbReference type="GO" id="GO:0000162">
    <property type="term" value="P:L-tryptophan biosynthetic process"/>
    <property type="evidence" value="ECO:0007669"/>
    <property type="project" value="UniProtKB-UniRule"/>
</dbReference>
<evidence type="ECO:0000313" key="10">
    <source>
        <dbReference type="Proteomes" id="UP000179769"/>
    </source>
</evidence>
<feature type="binding site" evidence="5">
    <location>
        <position position="271"/>
    </location>
    <ligand>
        <name>Mg(2+)</name>
        <dbReference type="ChEBI" id="CHEBI:18420"/>
        <label>2</label>
    </ligand>
</feature>
<feature type="compositionally biased region" description="Basic and acidic residues" evidence="6">
    <location>
        <begin position="321"/>
        <end position="330"/>
    </location>
</feature>
<evidence type="ECO:0000256" key="5">
    <source>
        <dbReference type="HAMAP-Rule" id="MF_00211"/>
    </source>
</evidence>
<dbReference type="EC" id="2.4.2.18" evidence="5"/>
<gene>
    <name evidence="5" type="primary">trpD</name>
    <name evidence="9" type="ORF">BBK14_14735</name>
</gene>
<comment type="cofactor">
    <cofactor evidence="5">
        <name>Mg(2+)</name>
        <dbReference type="ChEBI" id="CHEBI:18420"/>
    </cofactor>
    <text evidence="5">Binds 2 magnesium ions per monomer.</text>
</comment>
<dbReference type="SUPFAM" id="SSF52418">
    <property type="entry name" value="Nucleoside phosphorylase/phosphoribosyltransferase catalytic domain"/>
    <property type="match status" value="1"/>
</dbReference>
<dbReference type="PANTHER" id="PTHR43285:SF2">
    <property type="entry name" value="ANTHRANILATE PHOSPHORIBOSYLTRANSFERASE"/>
    <property type="match status" value="1"/>
</dbReference>
<name>A0A1S1QQ06_9ACTN</name>
<feature type="binding site" evidence="5">
    <location>
        <position position="127"/>
    </location>
    <ligand>
        <name>anthranilate</name>
        <dbReference type="ChEBI" id="CHEBI:16567"/>
        <label>1</label>
    </ligand>
</feature>
<dbReference type="PANTHER" id="PTHR43285">
    <property type="entry name" value="ANTHRANILATE PHOSPHORIBOSYLTRANSFERASE"/>
    <property type="match status" value="1"/>
</dbReference>
<keyword evidence="4 5" id="KW-0057">Aromatic amino acid biosynthesis</keyword>
<evidence type="ECO:0000259" key="8">
    <source>
        <dbReference type="Pfam" id="PF02885"/>
    </source>
</evidence>
<comment type="caution">
    <text evidence="9">The sequence shown here is derived from an EMBL/GenBank/DDBJ whole genome shotgun (WGS) entry which is preliminary data.</text>
</comment>
<sequence>MTSTASEPRATTAAASPLPTAASSPAESPSPGVTAAGGARATAESWPDLITDLIAGQALTAGRTAWAMEQIMGGLATPSQIAGFVVALRAKGETAQEIGGLVRTMLGFAEPLTLSEELRAAAVDTCGTGGDRSNTVNLSTMAAIVAAGAGVTVVKHGNRAASSASGSADVLAELGIVIDLPPAGVEACLAAAGIAFCFAPVFHPAMRHVGATRKELGVQTAFNILGPLANPARPGAQTIGVADARLAPVVADVLAERGTRGLVFRGDDGLDELTTATTSTVWVVQAPDQAPGPTSGRTPGSTAGSVAGSASEAAAVRRSRVRSEHFDPRDLGLAPPDTTALRGADAAYNASVARAVLRGETGPVRDAVLLAAAATLVAVDGPTDAPVAEQIAAQLGRATEAVDSGAAAAALSRWAEASQLAATARGLSGSV</sequence>
<dbReference type="SUPFAM" id="SSF47648">
    <property type="entry name" value="Nucleoside phosphorylase/phosphoribosyltransferase N-terminal domain"/>
    <property type="match status" value="1"/>
</dbReference>
<organism evidence="9 10">
    <name type="scientific">Parafrankia soli</name>
    <dbReference type="NCBI Taxonomy" id="2599596"/>
    <lineage>
        <taxon>Bacteria</taxon>
        <taxon>Bacillati</taxon>
        <taxon>Actinomycetota</taxon>
        <taxon>Actinomycetes</taxon>
        <taxon>Frankiales</taxon>
        <taxon>Frankiaceae</taxon>
        <taxon>Parafrankia</taxon>
    </lineage>
</organism>
<dbReference type="Gene3D" id="1.20.970.10">
    <property type="entry name" value="Transferase, Pyrimidine Nucleoside Phosphorylase, Chain C"/>
    <property type="match status" value="1"/>
</dbReference>
<dbReference type="InterPro" id="IPR036320">
    <property type="entry name" value="Glycosyl_Trfase_fam3_N_dom_sf"/>
</dbReference>
<comment type="subunit">
    <text evidence="5">Homodimer.</text>
</comment>
<evidence type="ECO:0000256" key="2">
    <source>
        <dbReference type="ARBA" id="ARBA00022679"/>
    </source>
</evidence>
<feature type="domain" description="Glycosyl transferase family 3 N-terminal" evidence="8">
    <location>
        <begin position="48"/>
        <end position="108"/>
    </location>
</feature>
<feature type="binding site" evidence="5">
    <location>
        <position position="135"/>
    </location>
    <ligand>
        <name>5-phospho-alpha-D-ribose 1-diphosphate</name>
        <dbReference type="ChEBI" id="CHEBI:58017"/>
    </ligand>
</feature>
<feature type="domain" description="Glycosyl transferase family 3" evidence="7">
    <location>
        <begin position="314"/>
        <end position="407"/>
    </location>
</feature>
<dbReference type="Pfam" id="PF00591">
    <property type="entry name" value="Glycos_transf_3"/>
    <property type="match status" value="2"/>
</dbReference>
<proteinExistence type="inferred from homology"/>